<keyword evidence="5" id="KW-0687">Ribonucleoprotein</keyword>
<dbReference type="PANTHER" id="PTHR15889">
    <property type="entry name" value="MITOCHONDRIAL RIBOSOMAL PROTEIN L37"/>
    <property type="match status" value="1"/>
</dbReference>
<gene>
    <name evidence="9" type="ORF">TSAR_011329</name>
</gene>
<protein>
    <recommendedName>
        <fullName evidence="7">Large ribosomal subunit protein mL37</fullName>
    </recommendedName>
    <alternativeName>
        <fullName evidence="8">39S ribosomal protein L37, mitochondrial</fullName>
    </alternativeName>
</protein>
<dbReference type="Proteomes" id="UP000215335">
    <property type="component" value="Unassembled WGS sequence"/>
</dbReference>
<dbReference type="InterPro" id="IPR010793">
    <property type="entry name" value="Ribosomal_mL37/mL65"/>
</dbReference>
<comment type="caution">
    <text evidence="9">The sequence shown here is derived from an EMBL/GenBank/DDBJ whole genome shotgun (WGS) entry which is preliminary data.</text>
</comment>
<reference evidence="9 10" key="1">
    <citation type="journal article" date="2017" name="Curr. Biol.">
        <title>The Evolution of Venom by Co-option of Single-Copy Genes.</title>
        <authorList>
            <person name="Martinson E.O."/>
            <person name="Mrinalini"/>
            <person name="Kelkar Y.D."/>
            <person name="Chang C.H."/>
            <person name="Werren J.H."/>
        </authorList>
    </citation>
    <scope>NUCLEOTIDE SEQUENCE [LARGE SCALE GENOMIC DNA]</scope>
    <source>
        <strain evidence="9 10">Alberta</strain>
        <tissue evidence="9">Whole body</tissue>
    </source>
</reference>
<dbReference type="AlphaFoldDB" id="A0A232EWJ1"/>
<evidence type="ECO:0000256" key="2">
    <source>
        <dbReference type="ARBA" id="ARBA00022946"/>
    </source>
</evidence>
<comment type="similarity">
    <text evidence="6">Belongs to the mitochondrion-specific ribosomal protein mL37 family.</text>
</comment>
<evidence type="ECO:0000256" key="6">
    <source>
        <dbReference type="ARBA" id="ARBA00037985"/>
    </source>
</evidence>
<evidence type="ECO:0000256" key="7">
    <source>
        <dbReference type="ARBA" id="ARBA00039442"/>
    </source>
</evidence>
<keyword evidence="4" id="KW-0496">Mitochondrion</keyword>
<proteinExistence type="inferred from homology"/>
<keyword evidence="10" id="KW-1185">Reference proteome</keyword>
<evidence type="ECO:0000256" key="5">
    <source>
        <dbReference type="ARBA" id="ARBA00023274"/>
    </source>
</evidence>
<evidence type="ECO:0000256" key="4">
    <source>
        <dbReference type="ARBA" id="ARBA00023128"/>
    </source>
</evidence>
<name>A0A232EWJ1_9HYME</name>
<dbReference type="GO" id="GO:1990904">
    <property type="term" value="C:ribonucleoprotein complex"/>
    <property type="evidence" value="ECO:0007669"/>
    <property type="project" value="UniProtKB-KW"/>
</dbReference>
<accession>A0A232EWJ1</accession>
<dbReference type="EMBL" id="NNAY01001854">
    <property type="protein sequence ID" value="OXU22718.1"/>
    <property type="molecule type" value="Genomic_DNA"/>
</dbReference>
<dbReference type="GO" id="GO:0006412">
    <property type="term" value="P:translation"/>
    <property type="evidence" value="ECO:0007669"/>
    <property type="project" value="InterPro"/>
</dbReference>
<dbReference type="STRING" id="543379.A0A232EWJ1"/>
<evidence type="ECO:0000256" key="3">
    <source>
        <dbReference type="ARBA" id="ARBA00022980"/>
    </source>
</evidence>
<dbReference type="PANTHER" id="PTHR15889:SF2">
    <property type="entry name" value="LARGE RIBOSOMAL SUBUNIT PROTEIN ML37"/>
    <property type="match status" value="1"/>
</dbReference>
<dbReference type="GO" id="GO:0005840">
    <property type="term" value="C:ribosome"/>
    <property type="evidence" value="ECO:0007669"/>
    <property type="project" value="UniProtKB-KW"/>
</dbReference>
<dbReference type="GO" id="GO:0003735">
    <property type="term" value="F:structural constituent of ribosome"/>
    <property type="evidence" value="ECO:0007669"/>
    <property type="project" value="InterPro"/>
</dbReference>
<evidence type="ECO:0000256" key="1">
    <source>
        <dbReference type="ARBA" id="ARBA00004173"/>
    </source>
</evidence>
<dbReference type="Pfam" id="PF07147">
    <property type="entry name" value="PDCD9"/>
    <property type="match status" value="1"/>
</dbReference>
<dbReference type="OrthoDB" id="5835618at2759"/>
<keyword evidence="3" id="KW-0689">Ribosomal protein</keyword>
<evidence type="ECO:0000313" key="10">
    <source>
        <dbReference type="Proteomes" id="UP000215335"/>
    </source>
</evidence>
<dbReference type="GO" id="GO:0005739">
    <property type="term" value="C:mitochondrion"/>
    <property type="evidence" value="ECO:0007669"/>
    <property type="project" value="UniProtKB-SubCell"/>
</dbReference>
<comment type="subcellular location">
    <subcellularLocation>
        <location evidence="1">Mitochondrion</location>
    </subcellularLocation>
</comment>
<sequence>MKLSQILYKQHIGRMTRRHWYAHGKRTPYDLMTEKILTSKGVQIIDSEEILKPKPTEFFDFKKVNFLRKRPIPKDQNHPDWHDRPCLVYEDHELLVQGLAQAQQITKTVVFENVLPANVESLTEQLNLPQETDTLVQRIIENSVIFDAHQELLPKLKDPSRPAWNFPRQMGITDKRKISNLSKKLIQLCDCLSGPQVASTRSIIENALFCYPFEKEFDQLMFTLTMDVVLMSEKPLKPADQVKKDHDSMTLPILHPMTPTVGMRKQNIYKLQNLYPLISGYHQKNIHTVFIYYDKTSVKNITEIETEETQVFGRAMMKAFTAAASTARQKYGTDVNELPEPITVQCIQSDGKQFYFSVYQLNTLNIDGENGMKNYCWTLPKLNLYNVGGYENGKPVVEGYNPEVFRRILAFYKNN</sequence>
<organism evidence="9 10">
    <name type="scientific">Trichomalopsis sarcophagae</name>
    <dbReference type="NCBI Taxonomy" id="543379"/>
    <lineage>
        <taxon>Eukaryota</taxon>
        <taxon>Metazoa</taxon>
        <taxon>Ecdysozoa</taxon>
        <taxon>Arthropoda</taxon>
        <taxon>Hexapoda</taxon>
        <taxon>Insecta</taxon>
        <taxon>Pterygota</taxon>
        <taxon>Neoptera</taxon>
        <taxon>Endopterygota</taxon>
        <taxon>Hymenoptera</taxon>
        <taxon>Apocrita</taxon>
        <taxon>Proctotrupomorpha</taxon>
        <taxon>Chalcidoidea</taxon>
        <taxon>Pteromalidae</taxon>
        <taxon>Pteromalinae</taxon>
        <taxon>Trichomalopsis</taxon>
    </lineage>
</organism>
<evidence type="ECO:0000313" key="9">
    <source>
        <dbReference type="EMBL" id="OXU22718.1"/>
    </source>
</evidence>
<dbReference type="InterPro" id="IPR052482">
    <property type="entry name" value="mtLSU_mL37"/>
</dbReference>
<keyword evidence="2" id="KW-0809">Transit peptide</keyword>
<evidence type="ECO:0000256" key="8">
    <source>
        <dbReference type="ARBA" id="ARBA00041617"/>
    </source>
</evidence>